<dbReference type="PANTHER" id="PTHR12207:SF8">
    <property type="entry name" value="V-SET AND TRANSMEMBRANE DOMAIN-CONTAINING PROTEIN 4"/>
    <property type="match status" value="1"/>
</dbReference>
<dbReference type="PANTHER" id="PTHR12207">
    <property type="entry name" value="V-SET AND TRANSMEMBRANE DOMAIN-CONTAINING PROTEIN"/>
    <property type="match status" value="1"/>
</dbReference>
<reference evidence="8 9" key="1">
    <citation type="submission" date="2024-09" db="EMBL/GenBank/DDBJ databases">
        <title>A chromosome-level genome assembly of Gray's grenadier anchovy, Coilia grayii.</title>
        <authorList>
            <person name="Fu Z."/>
        </authorList>
    </citation>
    <scope>NUCLEOTIDE SEQUENCE [LARGE SCALE GENOMIC DNA]</scope>
    <source>
        <strain evidence="8">G4</strain>
        <tissue evidence="8">Muscle</tissue>
    </source>
</reference>
<evidence type="ECO:0000256" key="1">
    <source>
        <dbReference type="ARBA" id="ARBA00022729"/>
    </source>
</evidence>
<feature type="region of interest" description="Disordered" evidence="4">
    <location>
        <begin position="210"/>
        <end position="250"/>
    </location>
</feature>
<evidence type="ECO:0000256" key="6">
    <source>
        <dbReference type="SAM" id="SignalP"/>
    </source>
</evidence>
<keyword evidence="1 6" id="KW-0732">Signal</keyword>
<dbReference type="InterPro" id="IPR007110">
    <property type="entry name" value="Ig-like_dom"/>
</dbReference>
<feature type="signal peptide" evidence="6">
    <location>
        <begin position="1"/>
        <end position="18"/>
    </location>
</feature>
<name>A0ABD1J8N8_9TELE</name>
<keyword evidence="5" id="KW-0812">Transmembrane</keyword>
<sequence>MVIYWLLIVLTKILSSVSLNVTVSPCPEAECVSGEGVRLVCEVGGRRGAASVVVLRWVVRPGGGEEPEAGHQQDQEFLLVKLNVRGAEFWGNYTQRFGPAHFQLRHDNPGHAYSLLLSNVTPADGGRYSCRAQEVRKHRTRWRAIANATAHTLLRVHHAVNTTRADCIWRLFEDLYLCAAVLCSIGLVSILLFAVVITCQQLMRRTHPKDSYSLVKCPDSSSGETVTSVTSSTSSGGSRERVKVPLPLVSTGGSKGGVKVPLPLVSTGVNVSSARPHRKQKRHKHHPPDPPDAPPLLPAKAPRIQKPRRTKLLKAQPRRTAVVRADTHTHIHTLIHTHTHIHTHTYTHTHIYTHKHSHTHTHTHTHTHILYTHTHTFTHTHTRMHALLNSINHFLKIRCKYIHMHTHRETHTYRQTNTHYHHKHLIMFLIAQARP</sequence>
<evidence type="ECO:0000256" key="4">
    <source>
        <dbReference type="SAM" id="MobiDB-lite"/>
    </source>
</evidence>
<organism evidence="8 9">
    <name type="scientific">Coilia grayii</name>
    <name type="common">Gray's grenadier anchovy</name>
    <dbReference type="NCBI Taxonomy" id="363190"/>
    <lineage>
        <taxon>Eukaryota</taxon>
        <taxon>Metazoa</taxon>
        <taxon>Chordata</taxon>
        <taxon>Craniata</taxon>
        <taxon>Vertebrata</taxon>
        <taxon>Euteleostomi</taxon>
        <taxon>Actinopterygii</taxon>
        <taxon>Neopterygii</taxon>
        <taxon>Teleostei</taxon>
        <taxon>Clupei</taxon>
        <taxon>Clupeiformes</taxon>
        <taxon>Clupeoidei</taxon>
        <taxon>Engraulidae</taxon>
        <taxon>Coilinae</taxon>
        <taxon>Coilia</taxon>
    </lineage>
</organism>
<gene>
    <name evidence="8" type="ORF">ACEWY4_020859</name>
</gene>
<dbReference type="PROSITE" id="PS50835">
    <property type="entry name" value="IG_LIKE"/>
    <property type="match status" value="1"/>
</dbReference>
<evidence type="ECO:0000256" key="3">
    <source>
        <dbReference type="ARBA" id="ARBA00023319"/>
    </source>
</evidence>
<dbReference type="InterPro" id="IPR051102">
    <property type="entry name" value="IgSF_V-set/TM_domain"/>
</dbReference>
<dbReference type="SUPFAM" id="SSF48726">
    <property type="entry name" value="Immunoglobulin"/>
    <property type="match status" value="1"/>
</dbReference>
<keyword evidence="2" id="KW-1015">Disulfide bond</keyword>
<dbReference type="Gene3D" id="2.60.40.10">
    <property type="entry name" value="Immunoglobulins"/>
    <property type="match status" value="1"/>
</dbReference>
<feature type="domain" description="Ig-like" evidence="7">
    <location>
        <begin position="19"/>
        <end position="146"/>
    </location>
</feature>
<protein>
    <recommendedName>
        <fullName evidence="7">Ig-like domain-containing protein</fullName>
    </recommendedName>
</protein>
<keyword evidence="3" id="KW-0393">Immunoglobulin domain</keyword>
<evidence type="ECO:0000259" key="7">
    <source>
        <dbReference type="PROSITE" id="PS50835"/>
    </source>
</evidence>
<accession>A0ABD1J8N8</accession>
<dbReference type="AlphaFoldDB" id="A0ABD1J8N8"/>
<dbReference type="EMBL" id="JBHFQA010000018">
    <property type="protein sequence ID" value="KAL2083086.1"/>
    <property type="molecule type" value="Genomic_DNA"/>
</dbReference>
<comment type="caution">
    <text evidence="8">The sequence shown here is derived from an EMBL/GenBank/DDBJ whole genome shotgun (WGS) entry which is preliminary data.</text>
</comment>
<keyword evidence="5" id="KW-0472">Membrane</keyword>
<dbReference type="InterPro" id="IPR003599">
    <property type="entry name" value="Ig_sub"/>
</dbReference>
<feature type="compositionally biased region" description="Low complexity" evidence="4">
    <location>
        <begin position="220"/>
        <end position="237"/>
    </location>
</feature>
<dbReference type="Proteomes" id="UP001591681">
    <property type="component" value="Unassembled WGS sequence"/>
</dbReference>
<evidence type="ECO:0000313" key="8">
    <source>
        <dbReference type="EMBL" id="KAL2083086.1"/>
    </source>
</evidence>
<feature type="region of interest" description="Disordered" evidence="4">
    <location>
        <begin position="269"/>
        <end position="302"/>
    </location>
</feature>
<keyword evidence="9" id="KW-1185">Reference proteome</keyword>
<proteinExistence type="predicted"/>
<evidence type="ECO:0000256" key="5">
    <source>
        <dbReference type="SAM" id="Phobius"/>
    </source>
</evidence>
<feature type="compositionally biased region" description="Basic residues" evidence="4">
    <location>
        <begin position="275"/>
        <end position="286"/>
    </location>
</feature>
<feature type="chain" id="PRO_5044879565" description="Ig-like domain-containing protein" evidence="6">
    <location>
        <begin position="19"/>
        <end position="435"/>
    </location>
</feature>
<dbReference type="InterPro" id="IPR036179">
    <property type="entry name" value="Ig-like_dom_sf"/>
</dbReference>
<evidence type="ECO:0000256" key="2">
    <source>
        <dbReference type="ARBA" id="ARBA00023157"/>
    </source>
</evidence>
<keyword evidence="5" id="KW-1133">Transmembrane helix</keyword>
<dbReference type="SMART" id="SM00409">
    <property type="entry name" value="IG"/>
    <property type="match status" value="1"/>
</dbReference>
<evidence type="ECO:0000313" key="9">
    <source>
        <dbReference type="Proteomes" id="UP001591681"/>
    </source>
</evidence>
<dbReference type="InterPro" id="IPR013783">
    <property type="entry name" value="Ig-like_fold"/>
</dbReference>
<feature type="transmembrane region" description="Helical" evidence="5">
    <location>
        <begin position="174"/>
        <end position="199"/>
    </location>
</feature>